<feature type="transmembrane region" description="Helical" evidence="1">
    <location>
        <begin position="72"/>
        <end position="90"/>
    </location>
</feature>
<feature type="transmembrane region" description="Helical" evidence="1">
    <location>
        <begin position="218"/>
        <end position="235"/>
    </location>
</feature>
<dbReference type="EMBL" id="FNHW01000003">
    <property type="protein sequence ID" value="SDN36921.1"/>
    <property type="molecule type" value="Genomic_DNA"/>
</dbReference>
<dbReference type="AlphaFoldDB" id="A0A1H0AU33"/>
<organism evidence="3 4">
    <name type="scientific">Fictibacillus solisalsi</name>
    <dbReference type="NCBI Taxonomy" id="459525"/>
    <lineage>
        <taxon>Bacteria</taxon>
        <taxon>Bacillati</taxon>
        <taxon>Bacillota</taxon>
        <taxon>Bacilli</taxon>
        <taxon>Bacillales</taxon>
        <taxon>Fictibacillaceae</taxon>
        <taxon>Fictibacillus</taxon>
    </lineage>
</organism>
<keyword evidence="1" id="KW-0812">Transmembrane</keyword>
<feature type="transmembrane region" description="Helical" evidence="1">
    <location>
        <begin position="97"/>
        <end position="116"/>
    </location>
</feature>
<keyword evidence="4" id="KW-1185">Reference proteome</keyword>
<feature type="transmembrane region" description="Helical" evidence="1">
    <location>
        <begin position="242"/>
        <end position="262"/>
    </location>
</feature>
<feature type="transmembrane region" description="Helical" evidence="1">
    <location>
        <begin position="321"/>
        <end position="340"/>
    </location>
</feature>
<accession>A0A1H0AU33</accession>
<feature type="transmembrane region" description="Helical" evidence="1">
    <location>
        <begin position="148"/>
        <end position="165"/>
    </location>
</feature>
<evidence type="ECO:0000256" key="1">
    <source>
        <dbReference type="SAM" id="Phobius"/>
    </source>
</evidence>
<feature type="transmembrane region" description="Helical" evidence="1">
    <location>
        <begin position="122"/>
        <end position="141"/>
    </location>
</feature>
<feature type="transmembrane region" description="Helical" evidence="1">
    <location>
        <begin position="40"/>
        <end position="60"/>
    </location>
</feature>
<feature type="transmembrane region" description="Helical" evidence="1">
    <location>
        <begin position="352"/>
        <end position="372"/>
    </location>
</feature>
<feature type="domain" description="DUF2157" evidence="2">
    <location>
        <begin position="12"/>
        <end position="148"/>
    </location>
</feature>
<evidence type="ECO:0000313" key="4">
    <source>
        <dbReference type="Proteomes" id="UP000199544"/>
    </source>
</evidence>
<dbReference type="RefSeq" id="WP_170834443.1">
    <property type="nucleotide sequence ID" value="NZ_FNHW01000003.1"/>
</dbReference>
<dbReference type="Proteomes" id="UP000199544">
    <property type="component" value="Unassembled WGS sequence"/>
</dbReference>
<dbReference type="Pfam" id="PF09925">
    <property type="entry name" value="DUF2157"/>
    <property type="match status" value="1"/>
</dbReference>
<evidence type="ECO:0000313" key="3">
    <source>
        <dbReference type="EMBL" id="SDN36921.1"/>
    </source>
</evidence>
<feature type="transmembrane region" description="Helical" evidence="1">
    <location>
        <begin position="171"/>
        <end position="188"/>
    </location>
</feature>
<reference evidence="4" key="1">
    <citation type="submission" date="2016-10" db="EMBL/GenBank/DDBJ databases">
        <authorList>
            <person name="Varghese N."/>
            <person name="Submissions S."/>
        </authorList>
    </citation>
    <scope>NUCLEOTIDE SEQUENCE [LARGE SCALE GENOMIC DNA]</scope>
    <source>
        <strain evidence="4">CGMCC 1.6854</strain>
    </source>
</reference>
<keyword evidence="1" id="KW-0472">Membrane</keyword>
<dbReference type="InterPro" id="IPR018677">
    <property type="entry name" value="DUF2157"/>
</dbReference>
<protein>
    <submittedName>
        <fullName evidence="3">Uncharacterized membrane protein</fullName>
    </submittedName>
</protein>
<keyword evidence="1" id="KW-1133">Transmembrane helix</keyword>
<feature type="transmembrane region" description="Helical" evidence="1">
    <location>
        <begin position="274"/>
        <end position="291"/>
    </location>
</feature>
<name>A0A1H0AU33_9BACL</name>
<feature type="transmembrane region" description="Helical" evidence="1">
    <location>
        <begin position="298"/>
        <end position="315"/>
    </location>
</feature>
<feature type="transmembrane region" description="Helical" evidence="1">
    <location>
        <begin position="378"/>
        <end position="395"/>
    </location>
</feature>
<evidence type="ECO:0000259" key="2">
    <source>
        <dbReference type="Pfam" id="PF09925"/>
    </source>
</evidence>
<sequence length="413" mass="46848">MNDQWLEKEGKKWVAENIISEEQYRLIVAKYKDNHSQRGIGLIPIFASVLIGLGILSFIAANWSGITPPFRLILLIAVLGICYGLGHAFLQKDKEALGQSFIGLGLATFGASLILLGQTYHFVSYDARTFIIWSVPALIYLNFLRGRLLFFLTFAILTGGQIYTLTEFSSYSYVLLILFGLGLGWFVLNEKNRLYIRFFSAGFILNLGFLAGTLDENWLWLIVILLGVYSLSEWLEQGLGSSLKFFASAAAFVINLVLYFTLTNSSSDPFDYPEPLSFLLIFILLAAFLIFSRMKKGTLPALIKSGILFSPWFYLSIFIGNLAVGILYLIVAFVFSGLLLSEGYRTEQRYQINWGIILFLLVTFIAYMNLAWAFMPKSLFFLIGGILLFALYFFLQKKKKDVLAERRTQHEKK</sequence>
<feature type="transmembrane region" description="Helical" evidence="1">
    <location>
        <begin position="195"/>
        <end position="212"/>
    </location>
</feature>
<dbReference type="STRING" id="459525.SAMN04488137_4212"/>
<proteinExistence type="predicted"/>
<gene>
    <name evidence="3" type="ORF">SAMN04488137_4212</name>
</gene>